<feature type="signal peptide" evidence="6">
    <location>
        <begin position="1"/>
        <end position="20"/>
    </location>
</feature>
<keyword evidence="2" id="KW-0808">Transferase</keyword>
<dbReference type="RefSeq" id="XP_022101991.1">
    <property type="nucleotide sequence ID" value="XM_022246299.1"/>
</dbReference>
<proteinExistence type="inferred from homology"/>
<dbReference type="GO" id="GO:0016740">
    <property type="term" value="F:transferase activity"/>
    <property type="evidence" value="ECO:0007669"/>
    <property type="project" value="UniProtKB-KW"/>
</dbReference>
<comment type="similarity">
    <text evidence="1">Belongs to the ADP-ribosyl cyclase family.</text>
</comment>
<dbReference type="AlphaFoldDB" id="A0A8B7ZFI5"/>
<keyword evidence="4" id="KW-0520">NAD</keyword>
<keyword evidence="3" id="KW-0378">Hydrolase</keyword>
<keyword evidence="5" id="KW-1015">Disulfide bond</keyword>
<protein>
    <submittedName>
        <fullName evidence="8">ADP-ribosyl cyclase/cyclic ADP-ribose hydrolase 2-like</fullName>
    </submittedName>
</protein>
<dbReference type="SUPFAM" id="SSF52309">
    <property type="entry name" value="N-(deoxy)ribosyltransferase-like"/>
    <property type="match status" value="1"/>
</dbReference>
<dbReference type="Proteomes" id="UP000694845">
    <property type="component" value="Unplaced"/>
</dbReference>
<evidence type="ECO:0000256" key="4">
    <source>
        <dbReference type="ARBA" id="ARBA00023027"/>
    </source>
</evidence>
<keyword evidence="6" id="KW-0732">Signal</keyword>
<evidence type="ECO:0000256" key="6">
    <source>
        <dbReference type="SAM" id="SignalP"/>
    </source>
</evidence>
<dbReference type="GO" id="GO:0061809">
    <property type="term" value="F:NAD+ nucleosidase activity, cyclic ADP-ribose generating"/>
    <property type="evidence" value="ECO:0007669"/>
    <property type="project" value="InterPro"/>
</dbReference>
<reference evidence="8" key="1">
    <citation type="submission" date="2025-08" db="UniProtKB">
        <authorList>
            <consortium name="RefSeq"/>
        </authorList>
    </citation>
    <scope>IDENTIFICATION</scope>
</reference>
<evidence type="ECO:0000256" key="2">
    <source>
        <dbReference type="ARBA" id="ARBA00022679"/>
    </source>
</evidence>
<feature type="chain" id="PRO_5034335727" evidence="6">
    <location>
        <begin position="21"/>
        <end position="284"/>
    </location>
</feature>
<gene>
    <name evidence="8" type="primary">LOC110985337</name>
</gene>
<dbReference type="GO" id="GO:0005886">
    <property type="term" value="C:plasma membrane"/>
    <property type="evidence" value="ECO:0007669"/>
    <property type="project" value="TreeGrafter"/>
</dbReference>
<dbReference type="KEGG" id="aplc:110985337"/>
<evidence type="ECO:0000256" key="1">
    <source>
        <dbReference type="ARBA" id="ARBA00005406"/>
    </source>
</evidence>
<dbReference type="CDD" id="cd04759">
    <property type="entry name" value="Rib_hydrolase"/>
    <property type="match status" value="1"/>
</dbReference>
<dbReference type="PANTHER" id="PTHR10912:SF7">
    <property type="entry name" value="ADP-RIBOSYL CYCLASE_CYCLIC ADP-RIBOSE HYDROLASE"/>
    <property type="match status" value="1"/>
</dbReference>
<evidence type="ECO:0000256" key="5">
    <source>
        <dbReference type="ARBA" id="ARBA00023157"/>
    </source>
</evidence>
<sequence length="284" mass="31168">MLSQSALSMLLDLLVSISLGQHTGKGSTLNLKEIVVGRCWDYQRVIGMEPGRPHNPVDCAKAWAVFTDAFAHKDPCETPPDAFSQFAHMMTVSLPKDGTMFWSGTKDVALTISSLSHGSNFSLENTLLGYTVNGLTWCGKETVNGDGINYDNCPSFDDPNCRSSVSSVFWTEASKTFAMQATGSVDVFLNGSDPRGAFRENSFFATVELPNLNTALVNRVNIIVIHNLYGPVIDTCGTGTILTLQSRIEDRGMDWSCDDDPEETKIIQCLQYPHSYECELGNQN</sequence>
<evidence type="ECO:0000313" key="7">
    <source>
        <dbReference type="Proteomes" id="UP000694845"/>
    </source>
</evidence>
<dbReference type="Pfam" id="PF02267">
    <property type="entry name" value="Rib_hydrolayse"/>
    <property type="match status" value="1"/>
</dbReference>
<dbReference type="Gene3D" id="3.40.50.720">
    <property type="entry name" value="NAD(P)-binding Rossmann-like Domain"/>
    <property type="match status" value="1"/>
</dbReference>
<evidence type="ECO:0000313" key="8">
    <source>
        <dbReference type="RefSeq" id="XP_022101991.1"/>
    </source>
</evidence>
<name>A0A8B7ZFI5_ACAPL</name>
<dbReference type="GO" id="GO:0016849">
    <property type="term" value="F:phosphorus-oxygen lyase activity"/>
    <property type="evidence" value="ECO:0007669"/>
    <property type="project" value="TreeGrafter"/>
</dbReference>
<dbReference type="PANTHER" id="PTHR10912">
    <property type="entry name" value="ADP-RIBOSYL CYCLASE"/>
    <property type="match status" value="1"/>
</dbReference>
<dbReference type="OMA" id="SCQTCAN"/>
<evidence type="ECO:0000256" key="3">
    <source>
        <dbReference type="ARBA" id="ARBA00022801"/>
    </source>
</evidence>
<organism evidence="7 8">
    <name type="scientific">Acanthaster planci</name>
    <name type="common">Crown-of-thorns starfish</name>
    <dbReference type="NCBI Taxonomy" id="133434"/>
    <lineage>
        <taxon>Eukaryota</taxon>
        <taxon>Metazoa</taxon>
        <taxon>Echinodermata</taxon>
        <taxon>Eleutherozoa</taxon>
        <taxon>Asterozoa</taxon>
        <taxon>Asteroidea</taxon>
        <taxon>Valvatacea</taxon>
        <taxon>Valvatida</taxon>
        <taxon>Acanthasteridae</taxon>
        <taxon>Acanthaster</taxon>
    </lineage>
</organism>
<accession>A0A8B7ZFI5</accession>
<dbReference type="Gene3D" id="1.20.82.10">
    <property type="entry name" value="ADP Ribosyl Cyclase, Chain A, domain 1"/>
    <property type="match status" value="1"/>
</dbReference>
<dbReference type="InterPro" id="IPR003193">
    <property type="entry name" value="ADP-ribosyl_cyclase"/>
</dbReference>
<keyword evidence="7" id="KW-1185">Reference proteome</keyword>
<dbReference type="GeneID" id="110985337"/>
<dbReference type="OrthoDB" id="10028716at2759"/>